<feature type="region of interest" description="Disordered" evidence="2">
    <location>
        <begin position="1"/>
        <end position="25"/>
    </location>
</feature>
<dbReference type="InterPro" id="IPR036034">
    <property type="entry name" value="PDZ_sf"/>
</dbReference>
<evidence type="ECO:0000313" key="6">
    <source>
        <dbReference type="Proteomes" id="UP000278886"/>
    </source>
</evidence>
<dbReference type="GO" id="GO:0006508">
    <property type="term" value="P:proteolysis"/>
    <property type="evidence" value="ECO:0007669"/>
    <property type="project" value="UniProtKB-KW"/>
</dbReference>
<dbReference type="GO" id="GO:0004176">
    <property type="term" value="F:ATP-dependent peptidase activity"/>
    <property type="evidence" value="ECO:0007669"/>
    <property type="project" value="UniProtKB-UniRule"/>
</dbReference>
<dbReference type="EMBL" id="CP032630">
    <property type="protein sequence ID" value="AYF98671.1"/>
    <property type="molecule type" value="Genomic_DNA"/>
</dbReference>
<dbReference type="GO" id="GO:0004252">
    <property type="term" value="F:serine-type endopeptidase activity"/>
    <property type="evidence" value="ECO:0007669"/>
    <property type="project" value="UniProtKB-UniRule"/>
</dbReference>
<organism evidence="5 6">
    <name type="scientific">Protaetiibacter intestinalis</name>
    <dbReference type="NCBI Taxonomy" id="2419774"/>
    <lineage>
        <taxon>Bacteria</taxon>
        <taxon>Bacillati</taxon>
        <taxon>Actinomycetota</taxon>
        <taxon>Actinomycetes</taxon>
        <taxon>Micrococcales</taxon>
        <taxon>Microbacteriaceae</taxon>
        <taxon>Protaetiibacter</taxon>
    </lineage>
</organism>
<dbReference type="Pfam" id="PF13180">
    <property type="entry name" value="PDZ_2"/>
    <property type="match status" value="1"/>
</dbReference>
<dbReference type="InterPro" id="IPR001478">
    <property type="entry name" value="PDZ"/>
</dbReference>
<dbReference type="InterPro" id="IPR014721">
    <property type="entry name" value="Ribsml_uS5_D2-typ_fold_subgr"/>
</dbReference>
<sequence>MWSTLDPAPREAPGVGPRLGPSRLRPQRTRRTLVTLFPAAPPQERSTRGQLVGQVLILAAVLATLLLAISPSPYVVERPGPVYDTLGTTDVDGDEVPVIDISGAETYPTDGRLDLLTVYLDGSPDHPLDWFDVIAAWFDPRKAVLPVESVFPAGQTQEESDAQSALDMQQSQQTATAAALTELGIDFDSVVTVGAVSEGAPADGVLEEGDELLTVGGTAVSTDAGLRAAVQAGGVGEPLELGIRRDGVEQAVTLVPVERSAGDPTPIIGVVPAIEYDFPFDVDIRLQDVGGPSAGMMFALAIADKLTPGAITGGEHVAGTGTIAADGAVGAIGGIRQKMIGARDAGADWFLAPEANCDAVVGHIPDGLTVFAVSTLAEATDVVTAIGDGASTAGFAGCSP</sequence>
<keyword evidence="1" id="KW-0378">Hydrolase</keyword>
<dbReference type="KEGG" id="lyd:D7I47_10655"/>
<comment type="similarity">
    <text evidence="1">Belongs to the peptidase S16 family.</text>
</comment>
<evidence type="ECO:0000256" key="1">
    <source>
        <dbReference type="PROSITE-ProRule" id="PRU01122"/>
    </source>
</evidence>
<feature type="domain" description="PDZ" evidence="3">
    <location>
        <begin position="165"/>
        <end position="247"/>
    </location>
</feature>
<dbReference type="InterPro" id="IPR008269">
    <property type="entry name" value="Lon_proteolytic"/>
</dbReference>
<dbReference type="SMART" id="SM00228">
    <property type="entry name" value="PDZ"/>
    <property type="match status" value="1"/>
</dbReference>
<dbReference type="PROSITE" id="PS51786">
    <property type="entry name" value="LON_PROTEOLYTIC"/>
    <property type="match status" value="1"/>
</dbReference>
<keyword evidence="1" id="KW-0645">Protease</keyword>
<dbReference type="InterPro" id="IPR020568">
    <property type="entry name" value="Ribosomal_Su5_D2-typ_SF"/>
</dbReference>
<name>A0A387B9Y3_9MICO</name>
<dbReference type="PROSITE" id="PS50106">
    <property type="entry name" value="PDZ"/>
    <property type="match status" value="1"/>
</dbReference>
<keyword evidence="6" id="KW-1185">Reference proteome</keyword>
<evidence type="ECO:0000259" key="4">
    <source>
        <dbReference type="PROSITE" id="PS51786"/>
    </source>
</evidence>
<protein>
    <recommendedName>
        <fullName evidence="1">endopeptidase La</fullName>
        <ecNumber evidence="1">3.4.21.53</ecNumber>
    </recommendedName>
</protein>
<feature type="domain" description="Lon proteolytic" evidence="4">
    <location>
        <begin position="288"/>
        <end position="386"/>
    </location>
</feature>
<accession>A0A387B9Y3</accession>
<dbReference type="Proteomes" id="UP000278886">
    <property type="component" value="Chromosome"/>
</dbReference>
<dbReference type="Gene3D" id="3.30.230.10">
    <property type="match status" value="1"/>
</dbReference>
<proteinExistence type="inferred from homology"/>
<reference evidence="6" key="1">
    <citation type="submission" date="2018-09" db="EMBL/GenBank/DDBJ databases">
        <title>Genome sequencing of strain 2DFWR-13.</title>
        <authorList>
            <person name="Heo J."/>
            <person name="Kim S.-J."/>
            <person name="Kwon S.-W."/>
        </authorList>
    </citation>
    <scope>NUCLEOTIDE SEQUENCE [LARGE SCALE GENOMIC DNA]</scope>
    <source>
        <strain evidence="6">2DFWR-13</strain>
    </source>
</reference>
<evidence type="ECO:0000256" key="2">
    <source>
        <dbReference type="SAM" id="MobiDB-lite"/>
    </source>
</evidence>
<dbReference type="OrthoDB" id="2356897at2"/>
<dbReference type="SUPFAM" id="SSF54211">
    <property type="entry name" value="Ribosomal protein S5 domain 2-like"/>
    <property type="match status" value="1"/>
</dbReference>
<feature type="active site" evidence="1">
    <location>
        <position position="293"/>
    </location>
</feature>
<keyword evidence="1" id="KW-0720">Serine protease</keyword>
<evidence type="ECO:0000259" key="3">
    <source>
        <dbReference type="PROSITE" id="PS50106"/>
    </source>
</evidence>
<evidence type="ECO:0000313" key="5">
    <source>
        <dbReference type="EMBL" id="AYF98671.1"/>
    </source>
</evidence>
<dbReference type="Pfam" id="PF05362">
    <property type="entry name" value="Lon_C"/>
    <property type="match status" value="1"/>
</dbReference>
<dbReference type="Gene3D" id="2.30.42.10">
    <property type="match status" value="1"/>
</dbReference>
<dbReference type="SUPFAM" id="SSF50156">
    <property type="entry name" value="PDZ domain-like"/>
    <property type="match status" value="1"/>
</dbReference>
<dbReference type="EC" id="3.4.21.53" evidence="1"/>
<comment type="catalytic activity">
    <reaction evidence="1">
        <text>Hydrolysis of proteins in presence of ATP.</text>
        <dbReference type="EC" id="3.4.21.53"/>
    </reaction>
</comment>
<gene>
    <name evidence="5" type="ORF">D7I47_10655</name>
</gene>
<dbReference type="AlphaFoldDB" id="A0A387B9Y3"/>
<feature type="active site" evidence="1">
    <location>
        <position position="338"/>
    </location>
</feature>